<keyword evidence="5" id="KW-0804">Transcription</keyword>
<name>A0A1V6T1C6_9EURO</name>
<keyword evidence="6" id="KW-0539">Nucleus</keyword>
<dbReference type="PANTHER" id="PTHR47338">
    <property type="entry name" value="ZN(II)2CYS6 TRANSCRIPTION FACTOR (EUROFUNG)-RELATED"/>
    <property type="match status" value="1"/>
</dbReference>
<evidence type="ECO:0000256" key="7">
    <source>
        <dbReference type="SAM" id="MobiDB-lite"/>
    </source>
</evidence>
<feature type="compositionally biased region" description="Polar residues" evidence="7">
    <location>
        <begin position="438"/>
        <end position="450"/>
    </location>
</feature>
<dbReference type="STRING" id="303698.A0A1V6T1C6"/>
<gene>
    <name evidence="9" type="ORF">PENSTE_c014G09215</name>
</gene>
<dbReference type="EMBL" id="MLKD01000014">
    <property type="protein sequence ID" value="OQE19941.1"/>
    <property type="molecule type" value="Genomic_DNA"/>
</dbReference>
<dbReference type="InterPro" id="IPR007219">
    <property type="entry name" value="XnlR_reg_dom"/>
</dbReference>
<dbReference type="GO" id="GO:0000981">
    <property type="term" value="F:DNA-binding transcription factor activity, RNA polymerase II-specific"/>
    <property type="evidence" value="ECO:0007669"/>
    <property type="project" value="InterPro"/>
</dbReference>
<dbReference type="SMART" id="SM00066">
    <property type="entry name" value="GAL4"/>
    <property type="match status" value="1"/>
</dbReference>
<evidence type="ECO:0000256" key="1">
    <source>
        <dbReference type="ARBA" id="ARBA00004123"/>
    </source>
</evidence>
<protein>
    <recommendedName>
        <fullName evidence="8">Zn(2)-C6 fungal-type domain-containing protein</fullName>
    </recommendedName>
</protein>
<accession>A0A1V6T1C6</accession>
<dbReference type="InterPro" id="IPR036864">
    <property type="entry name" value="Zn2-C6_fun-type_DNA-bd_sf"/>
</dbReference>
<dbReference type="GO" id="GO:0006351">
    <property type="term" value="P:DNA-templated transcription"/>
    <property type="evidence" value="ECO:0007669"/>
    <property type="project" value="InterPro"/>
</dbReference>
<feature type="region of interest" description="Disordered" evidence="7">
    <location>
        <begin position="1"/>
        <end position="20"/>
    </location>
</feature>
<comment type="caution">
    <text evidence="9">The sequence shown here is derived from an EMBL/GenBank/DDBJ whole genome shotgun (WGS) entry which is preliminary data.</text>
</comment>
<evidence type="ECO:0000256" key="2">
    <source>
        <dbReference type="ARBA" id="ARBA00022723"/>
    </source>
</evidence>
<dbReference type="Pfam" id="PF04082">
    <property type="entry name" value="Fungal_trans"/>
    <property type="match status" value="1"/>
</dbReference>
<dbReference type="GO" id="GO:0005634">
    <property type="term" value="C:nucleus"/>
    <property type="evidence" value="ECO:0007669"/>
    <property type="project" value="UniProtKB-SubCell"/>
</dbReference>
<keyword evidence="4" id="KW-0238">DNA-binding</keyword>
<dbReference type="PANTHER" id="PTHR47338:SF23">
    <property type="entry name" value="ZN(II)2CYS6 TRANSCRIPTION FACTOR (EUROFUNG)"/>
    <property type="match status" value="1"/>
</dbReference>
<dbReference type="PROSITE" id="PS00463">
    <property type="entry name" value="ZN2_CY6_FUNGAL_1"/>
    <property type="match status" value="1"/>
</dbReference>
<feature type="region of interest" description="Disordered" evidence="7">
    <location>
        <begin position="427"/>
        <end position="450"/>
    </location>
</feature>
<dbReference type="CDD" id="cd12148">
    <property type="entry name" value="fungal_TF_MHR"/>
    <property type="match status" value="1"/>
</dbReference>
<dbReference type="Proteomes" id="UP000191285">
    <property type="component" value="Unassembled WGS sequence"/>
</dbReference>
<dbReference type="AlphaFoldDB" id="A0A1V6T1C6"/>
<sequence length="788" mass="88623">MDPSHAAEETNIIGADQDRPSCQGCRRRKLKCSRETPTCSQCQRLSSPCIYDNKRSKPGLKTGAVEGLSRRIEVLEDALREVQAKENSCLGASGEYMPPSPKHGRLDDVVNVLSTVCVELCKFNNRNNRTEKESSMEWFHRDSPHSEHDGQPESPLGYHCRKRRRVDTCGNPNIELQLPLEDLKTTSSLPAPELLEDIVDTYFERIHPWIPIIHETRFRRRMHDSDQRSSLVVILHAMVVAAIRFKYSDDTSSINSRAEAEAKAKTSRSIVVLTAMDDLSVENLQALIIIAFDDIGNGNTSRAWSIVGSLTRTVEYLRLSVEDEDHDTQRLLKPLLSLPPSRKWVEEEERRRVFWNIFNLDRFCSVATGWNTSLTADDVHRRLPADGGLWHREEQVTTPFFGIWDRSEARIGNSIAFLPAQYSSIPKSPESPVESPAQYGSPQLVSPGTTQPDMSTVGAFAYCIEATESLSRVTTFFLQQKINFEDRREPTLVHMDPNLTLAHVTHNTSMILLHQRIGYPPAEWANIVRLPSVCSAETCQNAAMEIQNMTSKYLDNTASIHPVSNQFVFCVFVAARVLLVHWRYYSTELPQELWYLVDSLEEMARRWRGSALSNLPPSRCLASTYADHLRDLHKRCLAAPNFNVDVLGYSTVVSNPQAPSTVGSVQTSNSPLVSQNHHYAKCSQNNTSVSTAPGVVDTALYGPETQWSQSEEFVTSRNGNPQLDQSIISYPVNGHHHADELSNISYLLLDQRFMDMDRVISLEDMMFANTMVSADGVTSDLSGINGQI</sequence>
<evidence type="ECO:0000256" key="3">
    <source>
        <dbReference type="ARBA" id="ARBA00023015"/>
    </source>
</evidence>
<dbReference type="Gene3D" id="4.10.240.10">
    <property type="entry name" value="Zn(2)-C6 fungal-type DNA-binding domain"/>
    <property type="match status" value="1"/>
</dbReference>
<dbReference type="OrthoDB" id="4456959at2759"/>
<dbReference type="GO" id="GO:0008270">
    <property type="term" value="F:zinc ion binding"/>
    <property type="evidence" value="ECO:0007669"/>
    <property type="project" value="InterPro"/>
</dbReference>
<evidence type="ECO:0000313" key="9">
    <source>
        <dbReference type="EMBL" id="OQE19941.1"/>
    </source>
</evidence>
<dbReference type="InterPro" id="IPR001138">
    <property type="entry name" value="Zn2Cys6_DnaBD"/>
</dbReference>
<dbReference type="CDD" id="cd00067">
    <property type="entry name" value="GAL4"/>
    <property type="match status" value="1"/>
</dbReference>
<proteinExistence type="predicted"/>
<feature type="domain" description="Zn(2)-C6 fungal-type" evidence="8">
    <location>
        <begin position="21"/>
        <end position="51"/>
    </location>
</feature>
<evidence type="ECO:0000259" key="8">
    <source>
        <dbReference type="PROSITE" id="PS50048"/>
    </source>
</evidence>
<reference evidence="10" key="1">
    <citation type="journal article" date="2017" name="Nat. Microbiol.">
        <title>Global analysis of biosynthetic gene clusters reveals vast potential of secondary metabolite production in Penicillium species.</title>
        <authorList>
            <person name="Nielsen J.C."/>
            <person name="Grijseels S."/>
            <person name="Prigent S."/>
            <person name="Ji B."/>
            <person name="Dainat J."/>
            <person name="Nielsen K.F."/>
            <person name="Frisvad J.C."/>
            <person name="Workman M."/>
            <person name="Nielsen J."/>
        </authorList>
    </citation>
    <scope>NUCLEOTIDE SEQUENCE [LARGE SCALE GENOMIC DNA]</scope>
    <source>
        <strain evidence="10">IBT 24891</strain>
    </source>
</reference>
<dbReference type="PROSITE" id="PS50048">
    <property type="entry name" value="ZN2_CY6_FUNGAL_2"/>
    <property type="match status" value="1"/>
</dbReference>
<organism evidence="9 10">
    <name type="scientific">Penicillium steckii</name>
    <dbReference type="NCBI Taxonomy" id="303698"/>
    <lineage>
        <taxon>Eukaryota</taxon>
        <taxon>Fungi</taxon>
        <taxon>Dikarya</taxon>
        <taxon>Ascomycota</taxon>
        <taxon>Pezizomycotina</taxon>
        <taxon>Eurotiomycetes</taxon>
        <taxon>Eurotiomycetidae</taxon>
        <taxon>Eurotiales</taxon>
        <taxon>Aspergillaceae</taxon>
        <taxon>Penicillium</taxon>
    </lineage>
</organism>
<dbReference type="SUPFAM" id="SSF57701">
    <property type="entry name" value="Zn2/Cys6 DNA-binding domain"/>
    <property type="match status" value="1"/>
</dbReference>
<evidence type="ECO:0000313" key="10">
    <source>
        <dbReference type="Proteomes" id="UP000191285"/>
    </source>
</evidence>
<keyword evidence="3" id="KW-0805">Transcription regulation</keyword>
<dbReference type="SMART" id="SM00906">
    <property type="entry name" value="Fungal_trans"/>
    <property type="match status" value="1"/>
</dbReference>
<keyword evidence="2" id="KW-0479">Metal-binding</keyword>
<evidence type="ECO:0000256" key="4">
    <source>
        <dbReference type="ARBA" id="ARBA00023125"/>
    </source>
</evidence>
<evidence type="ECO:0000256" key="5">
    <source>
        <dbReference type="ARBA" id="ARBA00023163"/>
    </source>
</evidence>
<dbReference type="InterPro" id="IPR050815">
    <property type="entry name" value="TF_fung"/>
</dbReference>
<dbReference type="GO" id="GO:0003677">
    <property type="term" value="F:DNA binding"/>
    <property type="evidence" value="ECO:0007669"/>
    <property type="project" value="UniProtKB-KW"/>
</dbReference>
<evidence type="ECO:0000256" key="6">
    <source>
        <dbReference type="ARBA" id="ARBA00023242"/>
    </source>
</evidence>
<dbReference type="Pfam" id="PF00172">
    <property type="entry name" value="Zn_clus"/>
    <property type="match status" value="1"/>
</dbReference>
<comment type="subcellular location">
    <subcellularLocation>
        <location evidence="1">Nucleus</location>
    </subcellularLocation>
</comment>
<keyword evidence="10" id="KW-1185">Reference proteome</keyword>